<evidence type="ECO:0000256" key="4">
    <source>
        <dbReference type="ARBA" id="ARBA00022989"/>
    </source>
</evidence>
<feature type="transmembrane region" description="Helical" evidence="7">
    <location>
        <begin position="171"/>
        <end position="190"/>
    </location>
</feature>
<feature type="transmembrane region" description="Helical" evidence="7">
    <location>
        <begin position="287"/>
        <end position="307"/>
    </location>
</feature>
<evidence type="ECO:0000259" key="8">
    <source>
        <dbReference type="PROSITE" id="PS50850"/>
    </source>
</evidence>
<dbReference type="EMBL" id="JBHSRD010000004">
    <property type="protein sequence ID" value="MFC6007589.1"/>
    <property type="molecule type" value="Genomic_DNA"/>
</dbReference>
<evidence type="ECO:0000313" key="9">
    <source>
        <dbReference type="EMBL" id="MFC6007589.1"/>
    </source>
</evidence>
<feature type="transmembrane region" description="Helical" evidence="7">
    <location>
        <begin position="82"/>
        <end position="105"/>
    </location>
</feature>
<evidence type="ECO:0000256" key="2">
    <source>
        <dbReference type="ARBA" id="ARBA00022475"/>
    </source>
</evidence>
<dbReference type="InterPro" id="IPR011701">
    <property type="entry name" value="MFS"/>
</dbReference>
<dbReference type="InterPro" id="IPR020846">
    <property type="entry name" value="MFS_dom"/>
</dbReference>
<reference evidence="10" key="1">
    <citation type="journal article" date="2019" name="Int. J. Syst. Evol. Microbiol.">
        <title>The Global Catalogue of Microorganisms (GCM) 10K type strain sequencing project: providing services to taxonomists for standard genome sequencing and annotation.</title>
        <authorList>
            <consortium name="The Broad Institute Genomics Platform"/>
            <consortium name="The Broad Institute Genome Sequencing Center for Infectious Disease"/>
            <person name="Wu L."/>
            <person name="Ma J."/>
        </authorList>
    </citation>
    <scope>NUCLEOTIDE SEQUENCE [LARGE SCALE GENOMIC DNA]</scope>
    <source>
        <strain evidence="10">KACC 14249</strain>
    </source>
</reference>
<evidence type="ECO:0000256" key="1">
    <source>
        <dbReference type="ARBA" id="ARBA00004651"/>
    </source>
</evidence>
<protein>
    <submittedName>
        <fullName evidence="9">MFS transporter</fullName>
    </submittedName>
</protein>
<dbReference type="PANTHER" id="PTHR23513:SF6">
    <property type="entry name" value="MAJOR FACILITATOR SUPERFAMILY ASSOCIATED DOMAIN-CONTAINING PROTEIN"/>
    <property type="match status" value="1"/>
</dbReference>
<feature type="transmembrane region" description="Helical" evidence="7">
    <location>
        <begin position="20"/>
        <end position="41"/>
    </location>
</feature>
<evidence type="ECO:0000256" key="6">
    <source>
        <dbReference type="SAM" id="MobiDB-lite"/>
    </source>
</evidence>
<keyword evidence="10" id="KW-1185">Reference proteome</keyword>
<feature type="transmembrane region" description="Helical" evidence="7">
    <location>
        <begin position="349"/>
        <end position="369"/>
    </location>
</feature>
<feature type="transmembrane region" description="Helical" evidence="7">
    <location>
        <begin position="375"/>
        <end position="395"/>
    </location>
</feature>
<feature type="compositionally biased region" description="Low complexity" evidence="6">
    <location>
        <begin position="409"/>
        <end position="419"/>
    </location>
</feature>
<keyword evidence="3 7" id="KW-0812">Transmembrane</keyword>
<dbReference type="Gene3D" id="1.20.1250.20">
    <property type="entry name" value="MFS general substrate transporter like domains"/>
    <property type="match status" value="1"/>
</dbReference>
<evidence type="ECO:0000256" key="7">
    <source>
        <dbReference type="SAM" id="Phobius"/>
    </source>
</evidence>
<feature type="transmembrane region" description="Helical" evidence="7">
    <location>
        <begin position="222"/>
        <end position="247"/>
    </location>
</feature>
<comment type="caution">
    <text evidence="9">The sequence shown here is derived from an EMBL/GenBank/DDBJ whole genome shotgun (WGS) entry which is preliminary data.</text>
</comment>
<keyword evidence="5 7" id="KW-0472">Membrane</keyword>
<gene>
    <name evidence="9" type="ORF">ACFQDO_10660</name>
</gene>
<dbReference type="PANTHER" id="PTHR23513">
    <property type="entry name" value="INTEGRAL MEMBRANE EFFLUX PROTEIN-RELATED"/>
    <property type="match status" value="1"/>
</dbReference>
<feature type="region of interest" description="Disordered" evidence="6">
    <location>
        <begin position="405"/>
        <end position="426"/>
    </location>
</feature>
<organism evidence="9 10">
    <name type="scientific">Angustibacter luteus</name>
    <dbReference type="NCBI Taxonomy" id="658456"/>
    <lineage>
        <taxon>Bacteria</taxon>
        <taxon>Bacillati</taxon>
        <taxon>Actinomycetota</taxon>
        <taxon>Actinomycetes</taxon>
        <taxon>Kineosporiales</taxon>
        <taxon>Kineosporiaceae</taxon>
    </lineage>
</organism>
<evidence type="ECO:0000313" key="10">
    <source>
        <dbReference type="Proteomes" id="UP001596189"/>
    </source>
</evidence>
<evidence type="ECO:0000256" key="3">
    <source>
        <dbReference type="ARBA" id="ARBA00022692"/>
    </source>
</evidence>
<feature type="transmembrane region" description="Helical" evidence="7">
    <location>
        <begin position="53"/>
        <end position="75"/>
    </location>
</feature>
<feature type="transmembrane region" description="Helical" evidence="7">
    <location>
        <begin position="259"/>
        <end position="280"/>
    </location>
</feature>
<feature type="domain" description="Major facilitator superfamily (MFS) profile" evidence="8">
    <location>
        <begin position="1"/>
        <end position="401"/>
    </location>
</feature>
<name>A0ABW1JE52_9ACTN</name>
<dbReference type="Proteomes" id="UP001596189">
    <property type="component" value="Unassembled WGS sequence"/>
</dbReference>
<keyword evidence="4 7" id="KW-1133">Transmembrane helix</keyword>
<proteinExistence type="predicted"/>
<dbReference type="Pfam" id="PF07690">
    <property type="entry name" value="MFS_1"/>
    <property type="match status" value="2"/>
</dbReference>
<dbReference type="CDD" id="cd06173">
    <property type="entry name" value="MFS_MefA_like"/>
    <property type="match status" value="1"/>
</dbReference>
<feature type="transmembrane region" description="Helical" evidence="7">
    <location>
        <begin position="313"/>
        <end position="337"/>
    </location>
</feature>
<dbReference type="SUPFAM" id="SSF103473">
    <property type="entry name" value="MFS general substrate transporter"/>
    <property type="match status" value="1"/>
</dbReference>
<evidence type="ECO:0000256" key="5">
    <source>
        <dbReference type="ARBA" id="ARBA00023136"/>
    </source>
</evidence>
<accession>A0ABW1JE52</accession>
<keyword evidence="2" id="KW-1003">Cell membrane</keyword>
<dbReference type="InterPro" id="IPR036259">
    <property type="entry name" value="MFS_trans_sf"/>
</dbReference>
<comment type="subcellular location">
    <subcellularLocation>
        <location evidence="1">Cell membrane</location>
        <topology evidence="1">Multi-pass membrane protein</topology>
    </subcellularLocation>
</comment>
<dbReference type="RefSeq" id="WP_345715732.1">
    <property type="nucleotide sequence ID" value="NZ_BAABFP010000002.1"/>
</dbReference>
<sequence length="426" mass="43669">MKRLFQTSTESVWRHRDLRIAAPARALSILGDEIALVALMLHVHDLGAGARGVMLLLISAAVPTVLLAPLAGSLADRVDSRLLLVTASLLQVVVCVALAFTAPLWGVYLLVMALQAGQAVVNPTWQALVPRIVGEAELGQAMGATQALSTLAAVAGAPLGGLLSGLGGQRLPLLVDAGTFLALVAAALLVRTRRAGRHDAALRTADRPRALDGLRVIRADRLLWPIFVALFAYIVVGEATNVVEVFLIRDHLHGTSVQYGLVGAVTTAGIVVGSLLAGRIRRTPRRVVVVVVGAAVQSLALLLAGLVPSVLALAVVYSTLGVANGALNTSTGTLVFTRVPDAVRGRVGAALNGGSRACSIVALALGGLAGSELGAAPSFVLFGSLALVVVGWLALRVLPLRDVAPPEPAESTAPAERAPVGAANGS</sequence>
<dbReference type="PROSITE" id="PS50850">
    <property type="entry name" value="MFS"/>
    <property type="match status" value="1"/>
</dbReference>